<keyword evidence="6" id="KW-0472">Membrane</keyword>
<dbReference type="InterPro" id="IPR005150">
    <property type="entry name" value="Cellulose_synth"/>
</dbReference>
<evidence type="ECO:0000256" key="2">
    <source>
        <dbReference type="ARBA" id="ARBA00022676"/>
    </source>
</evidence>
<keyword evidence="2" id="KW-0328">Glycosyltransferase</keyword>
<evidence type="ECO:0000256" key="4">
    <source>
        <dbReference type="ARBA" id="ARBA00022692"/>
    </source>
</evidence>
<evidence type="ECO:0000313" key="9">
    <source>
        <dbReference type="Proteomes" id="UP001140949"/>
    </source>
</evidence>
<dbReference type="GO" id="GO:0012505">
    <property type="term" value="C:endomembrane system"/>
    <property type="evidence" value="ECO:0007669"/>
    <property type="project" value="UniProtKB-SubCell"/>
</dbReference>
<dbReference type="AlphaFoldDB" id="A0AAX6HSZ1"/>
<dbReference type="PROSITE" id="PS50896">
    <property type="entry name" value="LISH"/>
    <property type="match status" value="1"/>
</dbReference>
<dbReference type="Pfam" id="PF03552">
    <property type="entry name" value="Cellulose_synt"/>
    <property type="match status" value="1"/>
</dbReference>
<evidence type="ECO:0000256" key="6">
    <source>
        <dbReference type="ARBA" id="ARBA00023136"/>
    </source>
</evidence>
<keyword evidence="9" id="KW-1185">Reference proteome</keyword>
<proteinExistence type="predicted"/>
<dbReference type="Proteomes" id="UP001140949">
    <property type="component" value="Unassembled WGS sequence"/>
</dbReference>
<reference evidence="8" key="1">
    <citation type="journal article" date="2023" name="GigaByte">
        <title>Genome assembly of the bearded iris, Iris pallida Lam.</title>
        <authorList>
            <person name="Bruccoleri R.E."/>
            <person name="Oakeley E.J."/>
            <person name="Faust A.M.E."/>
            <person name="Altorfer M."/>
            <person name="Dessus-Babus S."/>
            <person name="Burckhardt D."/>
            <person name="Oertli M."/>
            <person name="Naumann U."/>
            <person name="Petersen F."/>
            <person name="Wong J."/>
        </authorList>
    </citation>
    <scope>NUCLEOTIDE SEQUENCE</scope>
    <source>
        <strain evidence="8">GSM-AAB239-AS_SAM_17_03QT</strain>
    </source>
</reference>
<evidence type="ECO:0000256" key="1">
    <source>
        <dbReference type="ARBA" id="ARBA00004308"/>
    </source>
</evidence>
<feature type="compositionally biased region" description="Basic and acidic residues" evidence="7">
    <location>
        <begin position="34"/>
        <end position="60"/>
    </location>
</feature>
<dbReference type="GO" id="GO:0030244">
    <property type="term" value="P:cellulose biosynthetic process"/>
    <property type="evidence" value="ECO:0007669"/>
    <property type="project" value="InterPro"/>
</dbReference>
<keyword evidence="3" id="KW-0808">Transferase</keyword>
<dbReference type="EMBL" id="JANAVB010006800">
    <property type="protein sequence ID" value="KAJ6843898.1"/>
    <property type="molecule type" value="Genomic_DNA"/>
</dbReference>
<comment type="subcellular location">
    <subcellularLocation>
        <location evidence="1">Endomembrane system</location>
    </subcellularLocation>
</comment>
<organism evidence="8 9">
    <name type="scientific">Iris pallida</name>
    <name type="common">Sweet iris</name>
    <dbReference type="NCBI Taxonomy" id="29817"/>
    <lineage>
        <taxon>Eukaryota</taxon>
        <taxon>Viridiplantae</taxon>
        <taxon>Streptophyta</taxon>
        <taxon>Embryophyta</taxon>
        <taxon>Tracheophyta</taxon>
        <taxon>Spermatophyta</taxon>
        <taxon>Magnoliopsida</taxon>
        <taxon>Liliopsida</taxon>
        <taxon>Asparagales</taxon>
        <taxon>Iridaceae</taxon>
        <taxon>Iridoideae</taxon>
        <taxon>Irideae</taxon>
        <taxon>Iris</taxon>
    </lineage>
</organism>
<reference evidence="8" key="2">
    <citation type="submission" date="2023-04" db="EMBL/GenBank/DDBJ databases">
        <authorList>
            <person name="Bruccoleri R.E."/>
            <person name="Oakeley E.J."/>
            <person name="Faust A.-M."/>
            <person name="Dessus-Babus S."/>
            <person name="Altorfer M."/>
            <person name="Burckhardt D."/>
            <person name="Oertli M."/>
            <person name="Naumann U."/>
            <person name="Petersen F."/>
            <person name="Wong J."/>
        </authorList>
    </citation>
    <scope>NUCLEOTIDE SEQUENCE</scope>
    <source>
        <strain evidence="8">GSM-AAB239-AS_SAM_17_03QT</strain>
        <tissue evidence="8">Leaf</tissue>
    </source>
</reference>
<accession>A0AAX6HSZ1</accession>
<evidence type="ECO:0000256" key="5">
    <source>
        <dbReference type="ARBA" id="ARBA00022989"/>
    </source>
</evidence>
<protein>
    <submittedName>
        <fullName evidence="8">Cellulose synthase A catalytic subunit 5 [UDP-forming]</fullName>
    </submittedName>
</protein>
<dbReference type="GO" id="GO:0016760">
    <property type="term" value="F:cellulose synthase (UDP-forming) activity"/>
    <property type="evidence" value="ECO:0007669"/>
    <property type="project" value="InterPro"/>
</dbReference>
<dbReference type="InterPro" id="IPR006594">
    <property type="entry name" value="LisH"/>
</dbReference>
<dbReference type="GO" id="GO:0016020">
    <property type="term" value="C:membrane"/>
    <property type="evidence" value="ECO:0007669"/>
    <property type="project" value="InterPro"/>
</dbReference>
<evidence type="ECO:0000313" key="8">
    <source>
        <dbReference type="EMBL" id="KAJ6843898.1"/>
    </source>
</evidence>
<gene>
    <name evidence="8" type="ORF">M6B38_294960</name>
</gene>
<evidence type="ECO:0000256" key="3">
    <source>
        <dbReference type="ARBA" id="ARBA00022679"/>
    </source>
</evidence>
<keyword evidence="4" id="KW-0812">Transmembrane</keyword>
<comment type="caution">
    <text evidence="8">The sequence shown here is derived from an EMBL/GenBank/DDBJ whole genome shotgun (WGS) entry which is preliminary data.</text>
</comment>
<feature type="compositionally biased region" description="Polar residues" evidence="7">
    <location>
        <begin position="1"/>
        <end position="16"/>
    </location>
</feature>
<feature type="region of interest" description="Disordered" evidence="7">
    <location>
        <begin position="1"/>
        <end position="60"/>
    </location>
</feature>
<keyword evidence="5" id="KW-1133">Transmembrane helix</keyword>
<name>A0AAX6HSZ1_IRIPA</name>
<sequence length="117" mass="13402">MLQEASRSNIPKSNPNRFVPRQVLLSPRRAAMADLKDHGSKKENKRKNNEEKEKRGKGSREPLLSSIAVFLESNGFIRTLAELRSEAGIEREYEELKVRINALVTKARKIPEEGWTM</sequence>
<evidence type="ECO:0000256" key="7">
    <source>
        <dbReference type="SAM" id="MobiDB-lite"/>
    </source>
</evidence>